<evidence type="ECO:0000313" key="2">
    <source>
        <dbReference type="EMBL" id="MBO8428709.1"/>
    </source>
</evidence>
<name>A0A9D9DJD3_9BACT</name>
<evidence type="ECO:0000259" key="1">
    <source>
        <dbReference type="Pfam" id="PF14905"/>
    </source>
</evidence>
<proteinExistence type="predicted"/>
<dbReference type="SUPFAM" id="SSF56935">
    <property type="entry name" value="Porins"/>
    <property type="match status" value="1"/>
</dbReference>
<gene>
    <name evidence="2" type="ORF">IAC68_02100</name>
</gene>
<sequence>MTLLDSLAKTPLEYASVVASYVGGTSKKYGMSDESGVVTIQNMGVGRATVTVDYMGYKPKNWTVDIKRGANDMGTLYLQEDVNMLEAATVIGIANQMTVKKDTIEYTAASVKVNDSDVLEELLKKLPGIEIDSEGNITANGETVDKIMIDGKTFFLDDPQLATKNIPAKIVDKVRVVERKSDQARFTGIDDGEEETVIDLSVKKGMMNGWFGNLTGGYGTKERYQAGGMIGKFTGNSQISLIGNANNTNNRGFMDIAGSMMGNMRVGRIRFGGGGILESYMGGVNANTTLNEGKLELSGNYLYSGSENTVEERRNRETILGGGSSSLYNNETTRDITNTDGHRVGLEMEYDISENTSIIFRPTFDFTGGSFSNTNEFTTMTGEENTNSGLSESWGDNDAERFRGMFLLRQRLGKPGRTLSLRLDYNISNNELDGYNYSETDYFENNVESGSEIVDQFYTQNEKSYTLGGRFSYTEPLGKNFFVEGAYRYSYKNTDSDKDTYNKGASGEYDSIDEEYSSHYENTFITQQAELNFMKQEQKYNITLGVSMQPSTTKSLGLARDTSYSVINFAPSARIDYRFSDQKFLRIRYRGRTSQPSINQLMPIPDNSDPLKITMGNMDLNPEFSHSLRAEYRVSNPKNYSWFSAMLNGSYTTDKIVNRNWYDENGVQYTQPYNDGTGVYSLTGRILFNSKIAQSKFSIMNFTSIRFGNGISYVSASEDDVALEDSYLKNINKTFSVSENLGFTYRDDMFEFRLFGTMRYNNTWYSIQSMSGVDTWTNSVSGSVNASLPAGFNVTSDISHTFYIGYSDGYGESSTVWNAELSKNLFKDKLTLKAKIYDILKDSQNSSRTTTDNYIEDLENNTLGQYMMFSVVWRFGNFGGDRMMGPGSRGGRPGPPPPRR</sequence>
<organism evidence="2 3">
    <name type="scientific">Candidatus Egerieousia excrementavium</name>
    <dbReference type="NCBI Taxonomy" id="2840778"/>
    <lineage>
        <taxon>Bacteria</taxon>
        <taxon>Pseudomonadati</taxon>
        <taxon>Bacteroidota</taxon>
        <taxon>Bacteroidia</taxon>
        <taxon>Bacteroidales</taxon>
        <taxon>Candidatus Egerieousia</taxon>
    </lineage>
</organism>
<dbReference type="InterPro" id="IPR008969">
    <property type="entry name" value="CarboxyPept-like_regulatory"/>
</dbReference>
<feature type="domain" description="Outer membrane protein beta-barrel" evidence="1">
    <location>
        <begin position="412"/>
        <end position="743"/>
    </location>
</feature>
<evidence type="ECO:0000313" key="3">
    <source>
        <dbReference type="Proteomes" id="UP000823635"/>
    </source>
</evidence>
<comment type="caution">
    <text evidence="2">The sequence shown here is derived from an EMBL/GenBank/DDBJ whole genome shotgun (WGS) entry which is preliminary data.</text>
</comment>
<dbReference type="AlphaFoldDB" id="A0A9D9DJD3"/>
<dbReference type="InterPro" id="IPR041700">
    <property type="entry name" value="OMP_b-brl_3"/>
</dbReference>
<dbReference type="EMBL" id="JADINB010000047">
    <property type="protein sequence ID" value="MBO8428709.1"/>
    <property type="molecule type" value="Genomic_DNA"/>
</dbReference>
<reference evidence="2" key="2">
    <citation type="journal article" date="2021" name="PeerJ">
        <title>Extensive microbial diversity within the chicken gut microbiome revealed by metagenomics and culture.</title>
        <authorList>
            <person name="Gilroy R."/>
            <person name="Ravi A."/>
            <person name="Getino M."/>
            <person name="Pursley I."/>
            <person name="Horton D.L."/>
            <person name="Alikhan N.F."/>
            <person name="Baker D."/>
            <person name="Gharbi K."/>
            <person name="Hall N."/>
            <person name="Watson M."/>
            <person name="Adriaenssens E.M."/>
            <person name="Foster-Nyarko E."/>
            <person name="Jarju S."/>
            <person name="Secka A."/>
            <person name="Antonio M."/>
            <person name="Oren A."/>
            <person name="Chaudhuri R.R."/>
            <person name="La Ragione R."/>
            <person name="Hildebrand F."/>
            <person name="Pallen M.J."/>
        </authorList>
    </citation>
    <scope>NUCLEOTIDE SEQUENCE</scope>
    <source>
        <strain evidence="2">15467</strain>
    </source>
</reference>
<accession>A0A9D9DJD3</accession>
<dbReference type="Proteomes" id="UP000823635">
    <property type="component" value="Unassembled WGS sequence"/>
</dbReference>
<reference evidence="2" key="1">
    <citation type="submission" date="2020-10" db="EMBL/GenBank/DDBJ databases">
        <authorList>
            <person name="Gilroy R."/>
        </authorList>
    </citation>
    <scope>NUCLEOTIDE SEQUENCE</scope>
    <source>
        <strain evidence="2">15467</strain>
    </source>
</reference>
<dbReference type="SUPFAM" id="SSF49464">
    <property type="entry name" value="Carboxypeptidase regulatory domain-like"/>
    <property type="match status" value="1"/>
</dbReference>
<protein>
    <submittedName>
        <fullName evidence="2">Outer membrane beta-barrel protein</fullName>
    </submittedName>
</protein>
<dbReference type="Pfam" id="PF14905">
    <property type="entry name" value="OMP_b-brl_3"/>
    <property type="match status" value="1"/>
</dbReference>